<evidence type="ECO:0000313" key="3">
    <source>
        <dbReference type="Proteomes" id="UP000245207"/>
    </source>
</evidence>
<dbReference type="OrthoDB" id="4062651at2759"/>
<dbReference type="EMBL" id="PKPP01026967">
    <property type="protein sequence ID" value="PWA29237.1"/>
    <property type="molecule type" value="Genomic_DNA"/>
</dbReference>
<dbReference type="SUPFAM" id="SSF56112">
    <property type="entry name" value="Protein kinase-like (PK-like)"/>
    <property type="match status" value="1"/>
</dbReference>
<dbReference type="PANTHER" id="PTHR45621">
    <property type="entry name" value="OS01G0588500 PROTEIN-RELATED"/>
    <property type="match status" value="1"/>
</dbReference>
<dbReference type="InterPro" id="IPR050823">
    <property type="entry name" value="Plant_Ser_Thr_Prot_Kinase"/>
</dbReference>
<reference evidence="2 3" key="1">
    <citation type="journal article" date="2018" name="Mol. Plant">
        <title>The genome of Artemisia annua provides insight into the evolution of Asteraceae family and artemisinin biosynthesis.</title>
        <authorList>
            <person name="Shen Q."/>
            <person name="Zhang L."/>
            <person name="Liao Z."/>
            <person name="Wang S."/>
            <person name="Yan T."/>
            <person name="Shi P."/>
            <person name="Liu M."/>
            <person name="Fu X."/>
            <person name="Pan Q."/>
            <person name="Wang Y."/>
            <person name="Lv Z."/>
            <person name="Lu X."/>
            <person name="Zhang F."/>
            <person name="Jiang W."/>
            <person name="Ma Y."/>
            <person name="Chen M."/>
            <person name="Hao X."/>
            <person name="Li L."/>
            <person name="Tang Y."/>
            <person name="Lv G."/>
            <person name="Zhou Y."/>
            <person name="Sun X."/>
            <person name="Brodelius P.E."/>
            <person name="Rose J.K.C."/>
            <person name="Tang K."/>
        </authorList>
    </citation>
    <scope>NUCLEOTIDE SEQUENCE [LARGE SCALE GENOMIC DNA]</scope>
    <source>
        <strain evidence="3">cv. Huhao1</strain>
        <tissue evidence="2">Leaf</tissue>
    </source>
</reference>
<feature type="region of interest" description="Disordered" evidence="1">
    <location>
        <begin position="88"/>
        <end position="138"/>
    </location>
</feature>
<protein>
    <submittedName>
        <fullName evidence="2">Concanavalin A-like lectin/glucanase, subgroup</fullName>
    </submittedName>
</protein>
<keyword evidence="3" id="KW-1185">Reference proteome</keyword>
<evidence type="ECO:0000313" key="2">
    <source>
        <dbReference type="EMBL" id="PWA29237.1"/>
    </source>
</evidence>
<dbReference type="Proteomes" id="UP000245207">
    <property type="component" value="Unassembled WGS sequence"/>
</dbReference>
<keyword evidence="2" id="KW-0430">Lectin</keyword>
<dbReference type="GO" id="GO:0030246">
    <property type="term" value="F:carbohydrate binding"/>
    <property type="evidence" value="ECO:0007669"/>
    <property type="project" value="UniProtKB-KW"/>
</dbReference>
<proteinExistence type="predicted"/>
<dbReference type="AlphaFoldDB" id="A0A2U1KA33"/>
<evidence type="ECO:0000256" key="1">
    <source>
        <dbReference type="SAM" id="MobiDB-lite"/>
    </source>
</evidence>
<organism evidence="2 3">
    <name type="scientific">Artemisia annua</name>
    <name type="common">Sweet wormwood</name>
    <dbReference type="NCBI Taxonomy" id="35608"/>
    <lineage>
        <taxon>Eukaryota</taxon>
        <taxon>Viridiplantae</taxon>
        <taxon>Streptophyta</taxon>
        <taxon>Embryophyta</taxon>
        <taxon>Tracheophyta</taxon>
        <taxon>Spermatophyta</taxon>
        <taxon>Magnoliopsida</taxon>
        <taxon>eudicotyledons</taxon>
        <taxon>Gunneridae</taxon>
        <taxon>Pentapetalae</taxon>
        <taxon>asterids</taxon>
        <taxon>campanulids</taxon>
        <taxon>Asterales</taxon>
        <taxon>Asteraceae</taxon>
        <taxon>Asteroideae</taxon>
        <taxon>Anthemideae</taxon>
        <taxon>Artemisiinae</taxon>
        <taxon>Artemisia</taxon>
    </lineage>
</organism>
<dbReference type="Gene3D" id="1.10.510.10">
    <property type="entry name" value="Transferase(Phosphotransferase) domain 1"/>
    <property type="match status" value="1"/>
</dbReference>
<sequence length="138" mass="15770">MDKNRPNGEHNLVEWARPYLGERRKFYKLIDPRLEGRFSMRGAHKAAQLATNCLSRDPKARPLMSEIYEALKPLPNLKDMACKSPYFQAMQSERTGSNSSRNGSKGQSMRSLSISNSPYHQNQPHRSPKPSPNLSDKR</sequence>
<dbReference type="STRING" id="35608.A0A2U1KA33"/>
<comment type="caution">
    <text evidence="2">The sequence shown here is derived from an EMBL/GenBank/DDBJ whole genome shotgun (WGS) entry which is preliminary data.</text>
</comment>
<feature type="compositionally biased region" description="Polar residues" evidence="1">
    <location>
        <begin position="89"/>
        <end position="125"/>
    </location>
</feature>
<dbReference type="InterPro" id="IPR011009">
    <property type="entry name" value="Kinase-like_dom_sf"/>
</dbReference>
<gene>
    <name evidence="2" type="ORF">CTI12_AA625510</name>
</gene>
<name>A0A2U1KA33_ARTAN</name>
<accession>A0A2U1KA33</accession>